<dbReference type="Proteomes" id="UP001234178">
    <property type="component" value="Unassembled WGS sequence"/>
</dbReference>
<protein>
    <submittedName>
        <fullName evidence="1">Uncharacterized protein</fullName>
    </submittedName>
</protein>
<gene>
    <name evidence="1" type="ORF">OUZ56_000111</name>
</gene>
<keyword evidence="2" id="KW-1185">Reference proteome</keyword>
<comment type="caution">
    <text evidence="1">The sequence shown here is derived from an EMBL/GenBank/DDBJ whole genome shotgun (WGS) entry which is preliminary data.</text>
</comment>
<proteinExistence type="predicted"/>
<evidence type="ECO:0000313" key="2">
    <source>
        <dbReference type="Proteomes" id="UP001234178"/>
    </source>
</evidence>
<evidence type="ECO:0000313" key="1">
    <source>
        <dbReference type="EMBL" id="KAK4018042.1"/>
    </source>
</evidence>
<accession>A0ABQ9ZYR3</accession>
<reference evidence="1 2" key="1">
    <citation type="journal article" date="2023" name="Nucleic Acids Res.">
        <title>The hologenome of Daphnia magna reveals possible DNA methylation and microbiome-mediated evolution of the host genome.</title>
        <authorList>
            <person name="Chaturvedi A."/>
            <person name="Li X."/>
            <person name="Dhandapani V."/>
            <person name="Marshall H."/>
            <person name="Kissane S."/>
            <person name="Cuenca-Cambronero M."/>
            <person name="Asole G."/>
            <person name="Calvet F."/>
            <person name="Ruiz-Romero M."/>
            <person name="Marangio P."/>
            <person name="Guigo R."/>
            <person name="Rago D."/>
            <person name="Mirbahai L."/>
            <person name="Eastwood N."/>
            <person name="Colbourne J.K."/>
            <person name="Zhou J."/>
            <person name="Mallon E."/>
            <person name="Orsini L."/>
        </authorList>
    </citation>
    <scope>NUCLEOTIDE SEQUENCE [LARGE SCALE GENOMIC DNA]</scope>
    <source>
        <strain evidence="1">LRV0_1</strain>
    </source>
</reference>
<organism evidence="1 2">
    <name type="scientific">Daphnia magna</name>
    <dbReference type="NCBI Taxonomy" id="35525"/>
    <lineage>
        <taxon>Eukaryota</taxon>
        <taxon>Metazoa</taxon>
        <taxon>Ecdysozoa</taxon>
        <taxon>Arthropoda</taxon>
        <taxon>Crustacea</taxon>
        <taxon>Branchiopoda</taxon>
        <taxon>Diplostraca</taxon>
        <taxon>Cladocera</taxon>
        <taxon>Anomopoda</taxon>
        <taxon>Daphniidae</taxon>
        <taxon>Daphnia</taxon>
    </lineage>
</organism>
<dbReference type="EMBL" id="JAOYFB010000036">
    <property type="protein sequence ID" value="KAK4018042.1"/>
    <property type="molecule type" value="Genomic_DNA"/>
</dbReference>
<sequence length="93" mass="9925">MAGVTLIRSQSSTQFPVVSFVKANAAPITHRVQAPTGYISEELQFWVRHLNLVSASVGNTDTDTAIYDPILMYLNIGSAPSSGGNKNSISSNI</sequence>
<name>A0ABQ9ZYR3_9CRUS</name>